<feature type="binding site" evidence="5">
    <location>
        <position position="217"/>
    </location>
    <ligand>
        <name>ATP</name>
        <dbReference type="ChEBI" id="CHEBI:30616"/>
    </ligand>
</feature>
<feature type="domain" description="Cdc6 C-terminal" evidence="7">
    <location>
        <begin position="290"/>
        <end position="370"/>
    </location>
</feature>
<dbReference type="NCBIfam" id="NF001626">
    <property type="entry name" value="PRK00411.1-5"/>
    <property type="match status" value="1"/>
</dbReference>
<dbReference type="SUPFAM" id="SSF52540">
    <property type="entry name" value="P-loop containing nucleoside triphosphate hydrolases"/>
    <property type="match status" value="1"/>
</dbReference>
<evidence type="ECO:0000313" key="9">
    <source>
        <dbReference type="Proteomes" id="UP000056925"/>
    </source>
</evidence>
<dbReference type="InterPro" id="IPR041664">
    <property type="entry name" value="AAA_16"/>
</dbReference>
<dbReference type="InterPro" id="IPR050311">
    <property type="entry name" value="ORC1/CDC6"/>
</dbReference>
<dbReference type="NCBIfam" id="TIGR02928">
    <property type="entry name" value="orc1/cdc6 family replication initiation protein"/>
    <property type="match status" value="1"/>
</dbReference>
<keyword evidence="8" id="KW-0131">Cell cycle</keyword>
<dbReference type="EMBL" id="CP009502">
    <property type="protein sequence ID" value="AKB15722.1"/>
    <property type="molecule type" value="Genomic_DNA"/>
</dbReference>
<dbReference type="InterPro" id="IPR003593">
    <property type="entry name" value="AAA+_ATPase"/>
</dbReference>
<feature type="binding site" evidence="5">
    <location>
        <position position="205"/>
    </location>
    <ligand>
        <name>ATP</name>
        <dbReference type="ChEBI" id="CHEBI:30616"/>
    </ligand>
</feature>
<dbReference type="InterPro" id="IPR015163">
    <property type="entry name" value="Cdc6_C"/>
</dbReference>
<dbReference type="AlphaFoldDB" id="A0A0E3L0U7"/>
<proteinExistence type="inferred from homology"/>
<organism evidence="8 9">
    <name type="scientific">Methanosarcina thermophila CHTI-55</name>
    <dbReference type="NCBI Taxonomy" id="1434121"/>
    <lineage>
        <taxon>Archaea</taxon>
        <taxon>Methanobacteriati</taxon>
        <taxon>Methanobacteriota</taxon>
        <taxon>Stenosarchaea group</taxon>
        <taxon>Methanomicrobia</taxon>
        <taxon>Methanosarcinales</taxon>
        <taxon>Methanosarcinaceae</taxon>
        <taxon>Methanosarcina</taxon>
    </lineage>
</organism>
<dbReference type="FunFam" id="3.40.50.300:FF:000930">
    <property type="entry name" value="ORC1-type DNA replication protein"/>
    <property type="match status" value="1"/>
</dbReference>
<sequence length="373" mass="42115">MTGNDILLWDETLFKDPSVLEPDYLPDYFPHRESQLNALKFALKPALRGMRPLNCLLVGPPGTGKTSAVMKIFREVEAHAPGVVTVKVNCQIDSTRFAVISRIYRKLFGISPPNSGVAFRKIFETVVNFLVSSEKVLLVALDDLNYLCYEGHANEVMYSLLRAHEQYPGAKIGVIGIVNDASDLYCLDSRVNSVFLPEDIPFPRYGSGEILDILKDRVKYGFYPRVISDELLELIVSYVERTGDLRVGIDLLKRSGFNAERRGSRTISSEDVEKAYEASKLLHLCRGISLLSDPEKRLLELVARKGEIQAGELYKAFRELTQLGYTRFYGIVNKLQALNYIDADFTGKGQRGRTRIIKTKFETEDVLNCLEKK</sequence>
<dbReference type="Gene3D" id="3.40.50.300">
    <property type="entry name" value="P-loop containing nucleotide triphosphate hydrolases"/>
    <property type="match status" value="1"/>
</dbReference>
<dbReference type="GO" id="GO:0005524">
    <property type="term" value="F:ATP binding"/>
    <property type="evidence" value="ECO:0007669"/>
    <property type="project" value="UniProtKB-UniRule"/>
</dbReference>
<comment type="function">
    <text evidence="5">Involved in regulation of DNA replication.</text>
</comment>
<evidence type="ECO:0000256" key="5">
    <source>
        <dbReference type="HAMAP-Rule" id="MF_01407"/>
    </source>
</evidence>
<dbReference type="SUPFAM" id="SSF46785">
    <property type="entry name" value="Winged helix' DNA-binding domain"/>
    <property type="match status" value="1"/>
</dbReference>
<dbReference type="SMART" id="SM00382">
    <property type="entry name" value="AAA"/>
    <property type="match status" value="1"/>
</dbReference>
<evidence type="ECO:0000259" key="7">
    <source>
        <dbReference type="SMART" id="SM01074"/>
    </source>
</evidence>
<dbReference type="PATRIC" id="fig|1434121.4.peg.1733"/>
<evidence type="ECO:0000256" key="1">
    <source>
        <dbReference type="ARBA" id="ARBA00006184"/>
    </source>
</evidence>
<dbReference type="PANTHER" id="PTHR10763:SF26">
    <property type="entry name" value="CELL DIVISION CONTROL PROTEIN 6 HOMOLOG"/>
    <property type="match status" value="1"/>
</dbReference>
<dbReference type="InterPro" id="IPR014277">
    <property type="entry name" value="Orc1/Cdc6_arc"/>
</dbReference>
<reference evidence="8 9" key="1">
    <citation type="submission" date="2014-07" db="EMBL/GenBank/DDBJ databases">
        <title>Methanogenic archaea and the global carbon cycle.</title>
        <authorList>
            <person name="Henriksen J.R."/>
            <person name="Luke J."/>
            <person name="Reinhart S."/>
            <person name="Benedict M.N."/>
            <person name="Youngblut N.D."/>
            <person name="Metcalf M.E."/>
            <person name="Whitaker R.J."/>
            <person name="Metcalf W.W."/>
        </authorList>
    </citation>
    <scope>NUCLEOTIDE SEQUENCE [LARGE SCALE GENOMIC DNA]</scope>
    <source>
        <strain evidence="8 9">CHTI-55</strain>
    </source>
</reference>
<evidence type="ECO:0000256" key="4">
    <source>
        <dbReference type="ARBA" id="ARBA00022840"/>
    </source>
</evidence>
<dbReference type="InterPro" id="IPR055237">
    <property type="entry name" value="Cdc6_lid"/>
</dbReference>
<name>A0A0E3L0U7_METTE</name>
<dbReference type="SMART" id="SM01074">
    <property type="entry name" value="Cdc6_C"/>
    <property type="match status" value="1"/>
</dbReference>
<comment type="similarity">
    <text evidence="1 5">Belongs to the CDC6/cdc18 family.</text>
</comment>
<dbReference type="NCBIfam" id="NF001624">
    <property type="entry name" value="PRK00411.1-2"/>
    <property type="match status" value="1"/>
</dbReference>
<dbReference type="InterPro" id="IPR027417">
    <property type="entry name" value="P-loop_NTPase"/>
</dbReference>
<dbReference type="Gene3D" id="1.10.10.10">
    <property type="entry name" value="Winged helix-like DNA-binding domain superfamily/Winged helix DNA-binding domain"/>
    <property type="match status" value="1"/>
</dbReference>
<dbReference type="InterPro" id="IPR036388">
    <property type="entry name" value="WH-like_DNA-bd_sf"/>
</dbReference>
<protein>
    <recommendedName>
        <fullName evidence="5">ORC1-type DNA replication protein</fullName>
    </recommendedName>
</protein>
<dbReference type="Pfam" id="PF22703">
    <property type="entry name" value="Cdc6_lid"/>
    <property type="match status" value="1"/>
</dbReference>
<dbReference type="Proteomes" id="UP000056925">
    <property type="component" value="Chromosome"/>
</dbReference>
<keyword evidence="4 5" id="KW-0067">ATP-binding</keyword>
<keyword evidence="3 5" id="KW-0547">Nucleotide-binding</keyword>
<feature type="binding site" evidence="5">
    <location>
        <begin position="63"/>
        <end position="67"/>
    </location>
    <ligand>
        <name>ATP</name>
        <dbReference type="ChEBI" id="CHEBI:30616"/>
    </ligand>
</feature>
<dbReference type="HOGENOM" id="CLU_025112_3_0_2"/>
<dbReference type="RefSeq" id="WP_048167640.1">
    <property type="nucleotide sequence ID" value="NZ_CP009502.1"/>
</dbReference>
<dbReference type="Gene3D" id="1.10.8.60">
    <property type="match status" value="1"/>
</dbReference>
<dbReference type="Pfam" id="PF09079">
    <property type="entry name" value="WHD_Cdc6"/>
    <property type="match status" value="1"/>
</dbReference>
<evidence type="ECO:0000256" key="3">
    <source>
        <dbReference type="ARBA" id="ARBA00022741"/>
    </source>
</evidence>
<dbReference type="InterPro" id="IPR036390">
    <property type="entry name" value="WH_DNA-bd_sf"/>
</dbReference>
<dbReference type="GeneID" id="41602740"/>
<evidence type="ECO:0000259" key="6">
    <source>
        <dbReference type="SMART" id="SM00382"/>
    </source>
</evidence>
<dbReference type="Pfam" id="PF13191">
    <property type="entry name" value="AAA_16"/>
    <property type="match status" value="1"/>
</dbReference>
<keyword evidence="8" id="KW-0132">Cell division</keyword>
<feature type="domain" description="AAA+ ATPase" evidence="6">
    <location>
        <begin position="51"/>
        <end position="217"/>
    </location>
</feature>
<evidence type="ECO:0000256" key="2">
    <source>
        <dbReference type="ARBA" id="ARBA00022705"/>
    </source>
</evidence>
<dbReference type="HAMAP" id="MF_01407">
    <property type="entry name" value="ORC1_type_DNA_replic_protein"/>
    <property type="match status" value="1"/>
</dbReference>
<keyword evidence="2 5" id="KW-0235">DNA replication</keyword>
<gene>
    <name evidence="8" type="ORF">MSTHC_1404</name>
</gene>
<dbReference type="PANTHER" id="PTHR10763">
    <property type="entry name" value="CELL DIVISION CONTROL PROTEIN 6-RELATED"/>
    <property type="match status" value="1"/>
</dbReference>
<dbReference type="KEGG" id="mthe:MSTHC_1404"/>
<dbReference type="GO" id="GO:0051301">
    <property type="term" value="P:cell division"/>
    <property type="evidence" value="ECO:0007669"/>
    <property type="project" value="UniProtKB-KW"/>
</dbReference>
<evidence type="ECO:0000313" key="8">
    <source>
        <dbReference type="EMBL" id="AKB15722.1"/>
    </source>
</evidence>
<accession>A0A0E3L0U7</accession>
<dbReference type="GO" id="GO:0006260">
    <property type="term" value="P:DNA replication"/>
    <property type="evidence" value="ECO:0007669"/>
    <property type="project" value="UniProtKB-UniRule"/>
</dbReference>